<evidence type="ECO:0000313" key="2">
    <source>
        <dbReference type="EMBL" id="MCF2529113.1"/>
    </source>
</evidence>
<feature type="region of interest" description="Disordered" evidence="1">
    <location>
        <begin position="122"/>
        <end position="148"/>
    </location>
</feature>
<dbReference type="EMBL" id="JAKFHA010000009">
    <property type="protein sequence ID" value="MCF2529113.1"/>
    <property type="molecule type" value="Genomic_DNA"/>
</dbReference>
<gene>
    <name evidence="2" type="ORF">LZ495_18100</name>
</gene>
<organism evidence="2 3">
    <name type="scientific">Yinghuangia soli</name>
    <dbReference type="NCBI Taxonomy" id="2908204"/>
    <lineage>
        <taxon>Bacteria</taxon>
        <taxon>Bacillati</taxon>
        <taxon>Actinomycetota</taxon>
        <taxon>Actinomycetes</taxon>
        <taxon>Kitasatosporales</taxon>
        <taxon>Streptomycetaceae</taxon>
        <taxon>Yinghuangia</taxon>
    </lineage>
</organism>
<name>A0AA41Q0A0_9ACTN</name>
<protein>
    <submittedName>
        <fullName evidence="2">Uncharacterized protein</fullName>
    </submittedName>
</protein>
<reference evidence="2" key="1">
    <citation type="submission" date="2022-01" db="EMBL/GenBank/DDBJ databases">
        <title>Genome-Based Taxonomic Classification of the Phylum Actinobacteria.</title>
        <authorList>
            <person name="Gao Y."/>
        </authorList>
    </citation>
    <scope>NUCLEOTIDE SEQUENCE</scope>
    <source>
        <strain evidence="2">KLBMP 8922</strain>
    </source>
</reference>
<dbReference type="Proteomes" id="UP001165378">
    <property type="component" value="Unassembled WGS sequence"/>
</dbReference>
<evidence type="ECO:0000256" key="1">
    <source>
        <dbReference type="SAM" id="MobiDB-lite"/>
    </source>
</evidence>
<evidence type="ECO:0000313" key="3">
    <source>
        <dbReference type="Proteomes" id="UP001165378"/>
    </source>
</evidence>
<feature type="compositionally biased region" description="Pro residues" evidence="1">
    <location>
        <begin position="122"/>
        <end position="140"/>
    </location>
</feature>
<accession>A0AA41Q0A0</accession>
<dbReference type="AlphaFoldDB" id="A0AA41Q0A0"/>
<keyword evidence="3" id="KW-1185">Reference proteome</keyword>
<comment type="caution">
    <text evidence="2">The sequence shown here is derived from an EMBL/GenBank/DDBJ whole genome shotgun (WGS) entry which is preliminary data.</text>
</comment>
<dbReference type="RefSeq" id="WP_235053278.1">
    <property type="nucleotide sequence ID" value="NZ_JAKFHA010000009.1"/>
</dbReference>
<proteinExistence type="predicted"/>
<sequence>MNCFGGPGTELELTNGGTEVFVEVMMLAVSATAGAPSEYRFAALMAAQDQNMRGRGCVGFDLDEITWGPTADEQARVRRFILDTVDLAASGHRWSELGYEPPYALDYLRRFRGMVEAFTPPLTPPLAPPLAPPLDRTPPTEPDDPDDPALATCLTHRVLALGEWGGTCVFCTR</sequence>